<dbReference type="EMBL" id="QGKY02000164">
    <property type="protein sequence ID" value="KAF2594718.1"/>
    <property type="molecule type" value="Genomic_DNA"/>
</dbReference>
<sequence>MLVLLKSGTPASREKAVEYMKECQSTVIPKASIDRNTFCQLTPIEIPKGLSCPQDIADSTPESNNKSSSCRAQDIDREITMEDFLELKDFLKASIDRHRQPDIDRPRLPDIDRHPSDDIDRHPLFHELPGYTIEEEPVEDRMQESEVSHLAIHEHLRPHICAGAADRFHKRVKRIHDPVKIVVSCVVVEVEIPIPPDRSVHLGSYNGVFADTVYAVAFQRGTTTRSDKSGGKKRKNWKKRKRIKGDPQLSLILHFSNGVRKYRVRSRCVSQPFAKL</sequence>
<comment type="caution">
    <text evidence="2">The sequence shown here is derived from an EMBL/GenBank/DDBJ whole genome shotgun (WGS) entry which is preliminary data.</text>
</comment>
<name>A0A8S9KMD0_BRACR</name>
<dbReference type="AlphaFoldDB" id="A0A8S9KMD0"/>
<reference evidence="2" key="1">
    <citation type="submission" date="2019-12" db="EMBL/GenBank/DDBJ databases">
        <title>Genome sequencing and annotation of Brassica cretica.</title>
        <authorList>
            <person name="Studholme D.J."/>
            <person name="Sarris P.F."/>
        </authorList>
    </citation>
    <scope>NUCLEOTIDE SEQUENCE</scope>
    <source>
        <strain evidence="2">PFS-102/07</strain>
        <tissue evidence="2">Leaf</tissue>
    </source>
</reference>
<protein>
    <submittedName>
        <fullName evidence="2">Uncharacterized protein</fullName>
    </submittedName>
</protein>
<accession>A0A8S9KMD0</accession>
<evidence type="ECO:0000313" key="2">
    <source>
        <dbReference type="EMBL" id="KAF2594718.1"/>
    </source>
</evidence>
<feature type="region of interest" description="Disordered" evidence="1">
    <location>
        <begin position="52"/>
        <end position="73"/>
    </location>
</feature>
<organism evidence="2">
    <name type="scientific">Brassica cretica</name>
    <name type="common">Mustard</name>
    <dbReference type="NCBI Taxonomy" id="69181"/>
    <lineage>
        <taxon>Eukaryota</taxon>
        <taxon>Viridiplantae</taxon>
        <taxon>Streptophyta</taxon>
        <taxon>Embryophyta</taxon>
        <taxon>Tracheophyta</taxon>
        <taxon>Spermatophyta</taxon>
        <taxon>Magnoliopsida</taxon>
        <taxon>eudicotyledons</taxon>
        <taxon>Gunneridae</taxon>
        <taxon>Pentapetalae</taxon>
        <taxon>rosids</taxon>
        <taxon>malvids</taxon>
        <taxon>Brassicales</taxon>
        <taxon>Brassicaceae</taxon>
        <taxon>Brassiceae</taxon>
        <taxon>Brassica</taxon>
    </lineage>
</organism>
<gene>
    <name evidence="2" type="ORF">F2Q70_00043423</name>
</gene>
<proteinExistence type="predicted"/>
<evidence type="ECO:0000256" key="1">
    <source>
        <dbReference type="SAM" id="MobiDB-lite"/>
    </source>
</evidence>
<feature type="compositionally biased region" description="Polar residues" evidence="1">
    <location>
        <begin position="60"/>
        <end position="71"/>
    </location>
</feature>